<dbReference type="AlphaFoldDB" id="A0A9D1P4V2"/>
<dbReference type="SUPFAM" id="SSF50346">
    <property type="entry name" value="PRC-barrel domain"/>
    <property type="match status" value="1"/>
</dbReference>
<feature type="domain" description="PRC-barrel" evidence="1">
    <location>
        <begin position="25"/>
        <end position="74"/>
    </location>
</feature>
<dbReference type="InterPro" id="IPR011033">
    <property type="entry name" value="PRC_barrel-like_sf"/>
</dbReference>
<comment type="caution">
    <text evidence="2">The sequence shown here is derived from an EMBL/GenBank/DDBJ whole genome shotgun (WGS) entry which is preliminary data.</text>
</comment>
<evidence type="ECO:0000313" key="2">
    <source>
        <dbReference type="EMBL" id="HIV25744.1"/>
    </source>
</evidence>
<protein>
    <submittedName>
        <fullName evidence="2">YlmC/YmxH family sporulation protein</fullName>
    </submittedName>
</protein>
<evidence type="ECO:0000313" key="3">
    <source>
        <dbReference type="Proteomes" id="UP000824169"/>
    </source>
</evidence>
<dbReference type="InterPro" id="IPR027275">
    <property type="entry name" value="PRC-brl_dom"/>
</dbReference>
<dbReference type="Pfam" id="PF05239">
    <property type="entry name" value="PRC"/>
    <property type="match status" value="1"/>
</dbReference>
<dbReference type="EMBL" id="DVOO01000024">
    <property type="protein sequence ID" value="HIV25744.1"/>
    <property type="molecule type" value="Genomic_DNA"/>
</dbReference>
<evidence type="ECO:0000259" key="1">
    <source>
        <dbReference type="Pfam" id="PF05239"/>
    </source>
</evidence>
<accession>A0A9D1P4V2</accession>
<dbReference type="InterPro" id="IPR014238">
    <property type="entry name" value="Spore_YlmC/YmxH"/>
</dbReference>
<reference evidence="2" key="2">
    <citation type="journal article" date="2021" name="PeerJ">
        <title>Extensive microbial diversity within the chicken gut microbiome revealed by metagenomics and culture.</title>
        <authorList>
            <person name="Gilroy R."/>
            <person name="Ravi A."/>
            <person name="Getino M."/>
            <person name="Pursley I."/>
            <person name="Horton D.L."/>
            <person name="Alikhan N.F."/>
            <person name="Baker D."/>
            <person name="Gharbi K."/>
            <person name="Hall N."/>
            <person name="Watson M."/>
            <person name="Adriaenssens E.M."/>
            <person name="Foster-Nyarko E."/>
            <person name="Jarju S."/>
            <person name="Secka A."/>
            <person name="Antonio M."/>
            <person name="Oren A."/>
            <person name="Chaudhuri R.R."/>
            <person name="La Ragione R."/>
            <person name="Hildebrand F."/>
            <person name="Pallen M.J."/>
        </authorList>
    </citation>
    <scope>NUCLEOTIDE SEQUENCE</scope>
    <source>
        <strain evidence="2">CHK188-20938</strain>
    </source>
</reference>
<reference evidence="2" key="1">
    <citation type="submission" date="2020-10" db="EMBL/GenBank/DDBJ databases">
        <authorList>
            <person name="Gilroy R."/>
        </authorList>
    </citation>
    <scope>NUCLEOTIDE SEQUENCE</scope>
    <source>
        <strain evidence="2">CHK188-20938</strain>
    </source>
</reference>
<gene>
    <name evidence="2" type="ORF">IAB71_08230</name>
</gene>
<dbReference type="PANTHER" id="PTHR40061:SF1">
    <property type="entry name" value="SPORULATION PROTEIN YLMC-RELATED"/>
    <property type="match status" value="1"/>
</dbReference>
<dbReference type="Proteomes" id="UP000824169">
    <property type="component" value="Unassembled WGS sequence"/>
</dbReference>
<dbReference type="NCBIfam" id="TIGR02888">
    <property type="entry name" value="spore_YlmC_YmxH"/>
    <property type="match status" value="1"/>
</dbReference>
<proteinExistence type="predicted"/>
<name>A0A9D1P4V2_9FIRM</name>
<sequence>MRLIDLRQKEIINICTCCSIGCPADVEFNCRTGRITALIVPGPARFCGLLGRENDIIIPWECICQIGDDIILVEMQPPPKPPGNC</sequence>
<dbReference type="Gene3D" id="2.30.30.240">
    <property type="entry name" value="PRC-barrel domain"/>
    <property type="match status" value="1"/>
</dbReference>
<organism evidence="2 3">
    <name type="scientific">Candidatus Scatomonas pullistercoris</name>
    <dbReference type="NCBI Taxonomy" id="2840920"/>
    <lineage>
        <taxon>Bacteria</taxon>
        <taxon>Bacillati</taxon>
        <taxon>Bacillota</taxon>
        <taxon>Clostridia</taxon>
        <taxon>Lachnospirales</taxon>
        <taxon>Lachnospiraceae</taxon>
        <taxon>Lachnospiraceae incertae sedis</taxon>
        <taxon>Candidatus Scatomonas</taxon>
    </lineage>
</organism>
<dbReference type="PANTHER" id="PTHR40061">
    <property type="entry name" value="SPORULATION PROTEIN YLMC-RELATED"/>
    <property type="match status" value="1"/>
</dbReference>